<feature type="compositionally biased region" description="Basic and acidic residues" evidence="1">
    <location>
        <begin position="104"/>
        <end position="118"/>
    </location>
</feature>
<accession>A0A2W4WK58</accession>
<protein>
    <submittedName>
        <fullName evidence="2">DUF3110 domain-containing protein</fullName>
    </submittedName>
</protein>
<dbReference type="Pfam" id="PF11360">
    <property type="entry name" value="DUF3110"/>
    <property type="match status" value="1"/>
</dbReference>
<evidence type="ECO:0000313" key="3">
    <source>
        <dbReference type="Proteomes" id="UP000249081"/>
    </source>
</evidence>
<dbReference type="Proteomes" id="UP000249081">
    <property type="component" value="Unassembled WGS sequence"/>
</dbReference>
<sequence length="140" mass="15835">MAMVYVLLFNARTENEGIHTLNVDGQDVVLMFEYEDDATRFALMLEAQDFPEAAVEGMDQAKIEEFCESAGYGHRLVSKGSLAMPPEQNLEQTTWNPDQSPDDLDIRSPETRKPETRAPETSGPSQAEIDRMRQQLEKLL</sequence>
<reference evidence="2 3" key="2">
    <citation type="submission" date="2018-06" db="EMBL/GenBank/DDBJ databases">
        <title>Metagenomic assembly of (sub)arctic Cyanobacteria and their associated microbiome from non-axenic cultures.</title>
        <authorList>
            <person name="Baurain D."/>
        </authorList>
    </citation>
    <scope>NUCLEOTIDE SEQUENCE [LARGE SCALE GENOMIC DNA]</scope>
    <source>
        <strain evidence="2">ULC041bin1</strain>
    </source>
</reference>
<reference evidence="3" key="1">
    <citation type="submission" date="2018-04" db="EMBL/GenBank/DDBJ databases">
        <authorList>
            <person name="Cornet L."/>
        </authorList>
    </citation>
    <scope>NUCLEOTIDE SEQUENCE [LARGE SCALE GENOMIC DNA]</scope>
</reference>
<evidence type="ECO:0000256" key="1">
    <source>
        <dbReference type="SAM" id="MobiDB-lite"/>
    </source>
</evidence>
<dbReference type="InterPro" id="IPR021503">
    <property type="entry name" value="DUF3110"/>
</dbReference>
<feature type="region of interest" description="Disordered" evidence="1">
    <location>
        <begin position="81"/>
        <end position="129"/>
    </location>
</feature>
<evidence type="ECO:0000313" key="2">
    <source>
        <dbReference type="EMBL" id="PZO45494.1"/>
    </source>
</evidence>
<feature type="compositionally biased region" description="Polar residues" evidence="1">
    <location>
        <begin position="89"/>
        <end position="99"/>
    </location>
</feature>
<organism evidence="2 3">
    <name type="scientific">Shackletoniella antarctica</name>
    <dbReference type="NCBI Taxonomy" id="268115"/>
    <lineage>
        <taxon>Bacteria</taxon>
        <taxon>Bacillati</taxon>
        <taxon>Cyanobacteriota</taxon>
        <taxon>Cyanophyceae</taxon>
        <taxon>Oculatellales</taxon>
        <taxon>Oculatellaceae</taxon>
        <taxon>Shackletoniella</taxon>
    </lineage>
</organism>
<name>A0A2W4WK58_9CYAN</name>
<comment type="caution">
    <text evidence="2">The sequence shown here is derived from an EMBL/GenBank/DDBJ whole genome shotgun (WGS) entry which is preliminary data.</text>
</comment>
<proteinExistence type="predicted"/>
<gene>
    <name evidence="2" type="ORF">DCF17_01415</name>
</gene>
<dbReference type="EMBL" id="QBMN01000005">
    <property type="protein sequence ID" value="PZO45494.1"/>
    <property type="molecule type" value="Genomic_DNA"/>
</dbReference>
<dbReference type="AlphaFoldDB" id="A0A2W4WK58"/>